<proteinExistence type="predicted"/>
<dbReference type="OrthoDB" id="7596641at2"/>
<accession>A0A316BUB3</accession>
<comment type="caution">
    <text evidence="2">The sequence shown here is derived from an EMBL/GenBank/DDBJ whole genome shotgun (WGS) entry which is preliminary data.</text>
</comment>
<protein>
    <submittedName>
        <fullName evidence="2">Uncharacterized protein DUF2188</fullName>
    </submittedName>
</protein>
<sequence length="85" mass="9430">MNKVTYQIVEHDGGWAYKVGDVFSETFRTREAAFDAAKAAASEQQLAGRTEGISYQDAEGHWHDEVVQGSDRPEADVEAGKNDQR</sequence>
<evidence type="ECO:0000313" key="3">
    <source>
        <dbReference type="Proteomes" id="UP000245396"/>
    </source>
</evidence>
<organism evidence="2 3">
    <name type="scientific">Pseudaminobacter salicylatoxidans</name>
    <dbReference type="NCBI Taxonomy" id="93369"/>
    <lineage>
        <taxon>Bacteria</taxon>
        <taxon>Pseudomonadati</taxon>
        <taxon>Pseudomonadota</taxon>
        <taxon>Alphaproteobacteria</taxon>
        <taxon>Hyphomicrobiales</taxon>
        <taxon>Phyllobacteriaceae</taxon>
        <taxon>Pseudaminobacter</taxon>
    </lineage>
</organism>
<evidence type="ECO:0000256" key="1">
    <source>
        <dbReference type="SAM" id="MobiDB-lite"/>
    </source>
</evidence>
<dbReference type="Proteomes" id="UP000245396">
    <property type="component" value="Unassembled WGS sequence"/>
</dbReference>
<feature type="compositionally biased region" description="Basic and acidic residues" evidence="1">
    <location>
        <begin position="58"/>
        <end position="85"/>
    </location>
</feature>
<dbReference type="EMBL" id="QGGG01000018">
    <property type="protein sequence ID" value="PWJ76933.1"/>
    <property type="molecule type" value="Genomic_DNA"/>
</dbReference>
<keyword evidence="3" id="KW-1185">Reference proteome</keyword>
<dbReference type="RefSeq" id="WP_109614456.1">
    <property type="nucleotide sequence ID" value="NZ_QGGG01000018.1"/>
</dbReference>
<feature type="region of interest" description="Disordered" evidence="1">
    <location>
        <begin position="45"/>
        <end position="85"/>
    </location>
</feature>
<dbReference type="Pfam" id="PF09954">
    <property type="entry name" value="DUF2188"/>
    <property type="match status" value="1"/>
</dbReference>
<dbReference type="InterPro" id="IPR018691">
    <property type="entry name" value="DUF2188"/>
</dbReference>
<evidence type="ECO:0000313" key="2">
    <source>
        <dbReference type="EMBL" id="PWJ76933.1"/>
    </source>
</evidence>
<gene>
    <name evidence="2" type="ORF">C7441_11845</name>
</gene>
<reference evidence="2 3" key="1">
    <citation type="submission" date="2018-05" db="EMBL/GenBank/DDBJ databases">
        <title>Genomic Encyclopedia of Type Strains, Phase IV (KMG-IV): sequencing the most valuable type-strain genomes for metagenomic binning, comparative biology and taxonomic classification.</title>
        <authorList>
            <person name="Goeker M."/>
        </authorList>
    </citation>
    <scope>NUCLEOTIDE SEQUENCE [LARGE SCALE GENOMIC DNA]</scope>
    <source>
        <strain evidence="2 3">DSM 6986</strain>
    </source>
</reference>
<dbReference type="AlphaFoldDB" id="A0A316BUB3"/>
<name>A0A316BUB3_PSESE</name>
<dbReference type="STRING" id="1192868.GCA_000304395_04139"/>